<dbReference type="InterPro" id="IPR024590">
    <property type="entry name" value="HrpA_C"/>
</dbReference>
<evidence type="ECO:0000256" key="2">
    <source>
        <dbReference type="ARBA" id="ARBA00022801"/>
    </source>
</evidence>
<dbReference type="CDD" id="cd18791">
    <property type="entry name" value="SF2_C_RHA"/>
    <property type="match status" value="1"/>
</dbReference>
<keyword evidence="2 7" id="KW-0378">Hydrolase</keyword>
<dbReference type="GO" id="GO:0016787">
    <property type="term" value="F:hydrolase activity"/>
    <property type="evidence" value="ECO:0007669"/>
    <property type="project" value="UniProtKB-KW"/>
</dbReference>
<dbReference type="Pfam" id="PF11898">
    <property type="entry name" value="DUF3418"/>
    <property type="match status" value="1"/>
</dbReference>
<evidence type="ECO:0000256" key="1">
    <source>
        <dbReference type="ARBA" id="ARBA00022741"/>
    </source>
</evidence>
<dbReference type="InterPro" id="IPR014001">
    <property type="entry name" value="Helicase_ATP-bd"/>
</dbReference>
<dbReference type="Gene3D" id="3.40.50.300">
    <property type="entry name" value="P-loop containing nucleotide triphosphate hydrolases"/>
    <property type="match status" value="2"/>
</dbReference>
<dbReference type="RefSeq" id="WP_143912343.1">
    <property type="nucleotide sequence ID" value="NZ_VLNT01000003.1"/>
</dbReference>
<accession>A0A554SFW2</accession>
<dbReference type="PANTHER" id="PTHR18934">
    <property type="entry name" value="ATP-DEPENDENT RNA HELICASE"/>
    <property type="match status" value="1"/>
</dbReference>
<keyword evidence="4" id="KW-0067">ATP-binding</keyword>
<dbReference type="FunFam" id="1.20.120.1080:FF:000005">
    <property type="entry name" value="ATP-dependent helicase HrpA"/>
    <property type="match status" value="1"/>
</dbReference>
<dbReference type="NCBIfam" id="NF008348">
    <property type="entry name" value="PRK11131.1"/>
    <property type="match status" value="1"/>
</dbReference>
<dbReference type="InterPro" id="IPR003593">
    <property type="entry name" value="AAA+_ATPase"/>
</dbReference>
<protein>
    <submittedName>
        <fullName evidence="7">ATP-dependent RNA helicase HrpA</fullName>
        <ecNumber evidence="7">3.6.4.13</ecNumber>
    </submittedName>
</protein>
<keyword evidence="8" id="KW-1185">Reference proteome</keyword>
<dbReference type="Proteomes" id="UP000316988">
    <property type="component" value="Unassembled WGS sequence"/>
</dbReference>
<dbReference type="OrthoDB" id="9805617at2"/>
<dbReference type="SMART" id="SM00382">
    <property type="entry name" value="AAA"/>
    <property type="match status" value="1"/>
</dbReference>
<organism evidence="7 8">
    <name type="scientific">Aeromicrobium piscarium</name>
    <dbReference type="NCBI Taxonomy" id="2590901"/>
    <lineage>
        <taxon>Bacteria</taxon>
        <taxon>Bacillati</taxon>
        <taxon>Actinomycetota</taxon>
        <taxon>Actinomycetes</taxon>
        <taxon>Propionibacteriales</taxon>
        <taxon>Nocardioidaceae</taxon>
        <taxon>Aeromicrobium</taxon>
    </lineage>
</organism>
<dbReference type="EMBL" id="VLNT01000003">
    <property type="protein sequence ID" value="TSD65216.1"/>
    <property type="molecule type" value="Genomic_DNA"/>
</dbReference>
<name>A0A554SFW2_9ACTN</name>
<dbReference type="Pfam" id="PF21010">
    <property type="entry name" value="HA2_C"/>
    <property type="match status" value="1"/>
</dbReference>
<dbReference type="InterPro" id="IPR048333">
    <property type="entry name" value="HA2_WH"/>
</dbReference>
<dbReference type="Pfam" id="PF04408">
    <property type="entry name" value="WHD_HA2"/>
    <property type="match status" value="1"/>
</dbReference>
<evidence type="ECO:0000313" key="7">
    <source>
        <dbReference type="EMBL" id="TSD65216.1"/>
    </source>
</evidence>
<dbReference type="AlphaFoldDB" id="A0A554SFW2"/>
<evidence type="ECO:0000313" key="8">
    <source>
        <dbReference type="Proteomes" id="UP000316988"/>
    </source>
</evidence>
<evidence type="ECO:0000259" key="6">
    <source>
        <dbReference type="PROSITE" id="PS51194"/>
    </source>
</evidence>
<feature type="domain" description="Helicase ATP-binding" evidence="5">
    <location>
        <begin position="19"/>
        <end position="179"/>
    </location>
</feature>
<evidence type="ECO:0000256" key="3">
    <source>
        <dbReference type="ARBA" id="ARBA00022806"/>
    </source>
</evidence>
<keyword evidence="3 7" id="KW-0347">Helicase</keyword>
<evidence type="ECO:0000256" key="4">
    <source>
        <dbReference type="ARBA" id="ARBA00022840"/>
    </source>
</evidence>
<proteinExistence type="predicted"/>
<feature type="domain" description="Helicase C-terminal" evidence="6">
    <location>
        <begin position="203"/>
        <end position="368"/>
    </location>
</feature>
<dbReference type="FunFam" id="3.40.50.300:FF:001922">
    <property type="entry name" value="DEAH (Asp-Glu-Ala-His) box polypeptide 29"/>
    <property type="match status" value="1"/>
</dbReference>
<dbReference type="Pfam" id="PF07717">
    <property type="entry name" value="OB_NTP_bind"/>
    <property type="match status" value="1"/>
</dbReference>
<dbReference type="GO" id="GO:0005524">
    <property type="term" value="F:ATP binding"/>
    <property type="evidence" value="ECO:0007669"/>
    <property type="project" value="UniProtKB-KW"/>
</dbReference>
<evidence type="ECO:0000259" key="5">
    <source>
        <dbReference type="PROSITE" id="PS51192"/>
    </source>
</evidence>
<dbReference type="GO" id="GO:0003724">
    <property type="term" value="F:RNA helicase activity"/>
    <property type="evidence" value="ECO:0007669"/>
    <property type="project" value="UniProtKB-EC"/>
</dbReference>
<dbReference type="SUPFAM" id="SSF52540">
    <property type="entry name" value="P-loop containing nucleoside triphosphate hydrolases"/>
    <property type="match status" value="1"/>
</dbReference>
<dbReference type="PROSITE" id="PS51194">
    <property type="entry name" value="HELICASE_CTER"/>
    <property type="match status" value="1"/>
</dbReference>
<dbReference type="InterPro" id="IPR011545">
    <property type="entry name" value="DEAD/DEAH_box_helicase_dom"/>
</dbReference>
<dbReference type="InterPro" id="IPR011709">
    <property type="entry name" value="DEAD-box_helicase_OB_fold"/>
</dbReference>
<dbReference type="Gene3D" id="1.20.120.1080">
    <property type="match status" value="1"/>
</dbReference>
<gene>
    <name evidence="7" type="primary">hrpA</name>
    <name evidence="7" type="ORF">FNM00_05810</name>
</gene>
<dbReference type="PROSITE" id="PS51192">
    <property type="entry name" value="HELICASE_ATP_BIND_1"/>
    <property type="match status" value="1"/>
</dbReference>
<dbReference type="InterPro" id="IPR007502">
    <property type="entry name" value="Helicase-assoc_dom"/>
</dbReference>
<reference evidence="7 8" key="1">
    <citation type="submission" date="2019-07" db="EMBL/GenBank/DDBJ databases">
        <authorList>
            <person name="Zhao L.H."/>
        </authorList>
    </citation>
    <scope>NUCLEOTIDE SEQUENCE [LARGE SCALE GENOMIC DNA]</scope>
    <source>
        <strain evidence="7 8">Co35</strain>
    </source>
</reference>
<dbReference type="Pfam" id="PF00271">
    <property type="entry name" value="Helicase_C"/>
    <property type="match status" value="1"/>
</dbReference>
<dbReference type="SMART" id="SM00490">
    <property type="entry name" value="HELICc"/>
    <property type="match status" value="1"/>
</dbReference>
<dbReference type="SMART" id="SM00487">
    <property type="entry name" value="DEXDc"/>
    <property type="match status" value="1"/>
</dbReference>
<keyword evidence="1" id="KW-0547">Nucleotide-binding</keyword>
<dbReference type="NCBIfam" id="TIGR01967">
    <property type="entry name" value="DEAH_box_HrpA"/>
    <property type="match status" value="1"/>
</dbReference>
<dbReference type="InterPro" id="IPR001650">
    <property type="entry name" value="Helicase_C-like"/>
</dbReference>
<dbReference type="PANTHER" id="PTHR18934:SF99">
    <property type="entry name" value="ATP-DEPENDENT RNA HELICASE DHX37-RELATED"/>
    <property type="match status" value="1"/>
</dbReference>
<sequence length="1211" mass="136351">MRLTFDTALPIAERHDEIAELLAQHQVVVIAGETGSGKTTQLPKIAYELGRRHIAHTQPRRIAARSVARRIADECEVELGNEIGYAVRFDDQTSDATAIKLMTDGLLLAELQGDPELRQYDTVIIDEAHERSLAIDFLLGYLKRLLPRRPDLQVIITSATIDVGRFSEMFDDAPVIEVSGRTYPVEVRYRPVAESDASDLAEAIDQAVRELPRDGDILVFLSGEREIRDTAEYLSGKKYPRTEILPLYGRLAAQDQQKIFASHPGRRIVLSTNVAETSLTVPGIRYVIDSGLARISRYSNRLKVQRLPIEPISRASAAQRAGRCGRVADGICIRLYAEEDFEGRPEFTDPEILRTNLASVLLQMASLKLGDIDDFPFLDPPDRRAVNDGLNLLAELGALDGRRLTKLGRTMSGLPVDPRLGRMLLAADRLGCLADVLVIVAAMSIQDPRERPLERQQAADEKHRRFHQPDSDFLSYLSLWRYLREQRDALSHSRFRRMCHDEFIHYLRVREWQDVHAQLRRTVRDLGMKPKRDLSDDADAIHQALLTGLLSHVALREPDGREFLGARGARVMVFPGSGLAKKPPRWIMAGELVETSRLWARTVARVDPGWVEKAAGHLLKRQYAEPYWSSRRGTAMAKERATLYGIPVVVDRPVQLSRVDPVLARELFIRHALVEGDWRTDHRFFHENRALLDDVGELEDRLRRRDLRVDDQTLFDFYDERLPQEIVSARHFDSWWKKTRRHEPDLLTFDPAMLRTDELGADIDEQFPTTWTTQSSDYDVEYVFDPQSSADGLVVTIPVEELLGVDERAFGWHVPGHRHELVTELIRTLPKTQRRNFAPAGQYADRIVPELDLEAPDIVEELARRLSSSSGLTVRPEDFAPSAVPDHLRVTYRIVDDGEEIASGKDLAALRRQLEPRLRSDLNAVAEQEERTGLTSWEIGTLDRTVEAGQITGYPALVDDGDSVSLRVLSSVDEQHSAMVWAQSRLIALATPSPVAQLARSLNLADKLLLSTAPYRDPGVLIEDARMAALDALVVRQGGPVHDEGAFASLTEAVRADVYPLAERTVQGVVEALRVLGEIAPGADEPGEDVKIQLSWLVYPGFVREMGADRLPRLRVYLEAARRRLRAPLTQDLAAAQELEARFHALTGDLPLWLRRGTAVQEVRWALEELRVSLLAQDLRAAIPVSVKRVTKRLDALQDHLAVVTRPTPAR</sequence>
<dbReference type="InterPro" id="IPR027417">
    <property type="entry name" value="P-loop_NTPase"/>
</dbReference>
<dbReference type="SMART" id="SM00847">
    <property type="entry name" value="HA2"/>
    <property type="match status" value="1"/>
</dbReference>
<comment type="caution">
    <text evidence="7">The sequence shown here is derived from an EMBL/GenBank/DDBJ whole genome shotgun (WGS) entry which is preliminary data.</text>
</comment>
<dbReference type="Pfam" id="PF00270">
    <property type="entry name" value="DEAD"/>
    <property type="match status" value="1"/>
</dbReference>
<dbReference type="GO" id="GO:0003723">
    <property type="term" value="F:RNA binding"/>
    <property type="evidence" value="ECO:0007669"/>
    <property type="project" value="TreeGrafter"/>
</dbReference>
<dbReference type="EC" id="3.6.4.13" evidence="7"/>
<dbReference type="InterPro" id="IPR010222">
    <property type="entry name" value="RNA_helicase_HrpA"/>
</dbReference>